<dbReference type="SUPFAM" id="SSF47648">
    <property type="entry name" value="Nucleoside phosphorylase/phosphoribosyltransferase N-terminal domain"/>
    <property type="match status" value="1"/>
</dbReference>
<comment type="similarity">
    <text evidence="8">In the C-terminal section; belongs to the anthranilate phosphoribosyltransferase family.</text>
</comment>
<keyword evidence="9" id="KW-0479">Metal-binding</keyword>
<dbReference type="OrthoDB" id="9806430at2"/>
<feature type="binding site" evidence="9">
    <location>
        <position position="169"/>
    </location>
    <ligand>
        <name>anthranilate</name>
        <dbReference type="ChEBI" id="CHEBI:16567"/>
        <label>2</label>
    </ligand>
</feature>
<feature type="binding site" evidence="9">
    <location>
        <begin position="93"/>
        <end position="96"/>
    </location>
    <ligand>
        <name>5-phospho-alpha-D-ribose 1-diphosphate</name>
        <dbReference type="ChEBI" id="CHEBI:58017"/>
    </ligand>
</feature>
<dbReference type="GO" id="GO:0000287">
    <property type="term" value="F:magnesium ion binding"/>
    <property type="evidence" value="ECO:0007669"/>
    <property type="project" value="UniProtKB-UniRule"/>
</dbReference>
<name>A0A4U7JM11_9FIRM</name>
<feature type="domain" description="Glycosyl transferase family 3 N-terminal" evidence="11">
    <location>
        <begin position="3"/>
        <end position="65"/>
    </location>
</feature>
<feature type="binding site" evidence="9">
    <location>
        <begin position="86"/>
        <end position="87"/>
    </location>
    <ligand>
        <name>5-phospho-alpha-D-ribose 1-diphosphate</name>
        <dbReference type="ChEBI" id="CHEBI:58017"/>
    </ligand>
</feature>
<feature type="binding site" evidence="9">
    <location>
        <begin position="111"/>
        <end position="119"/>
    </location>
    <ligand>
        <name>5-phospho-alpha-D-ribose 1-diphosphate</name>
        <dbReference type="ChEBI" id="CHEBI:58017"/>
    </ligand>
</feature>
<evidence type="ECO:0000313" key="12">
    <source>
        <dbReference type="EMBL" id="QNU66232.1"/>
    </source>
</evidence>
<dbReference type="GO" id="GO:0000162">
    <property type="term" value="P:L-tryptophan biosynthetic process"/>
    <property type="evidence" value="ECO:0007669"/>
    <property type="project" value="UniProtKB-UniRule"/>
</dbReference>
<dbReference type="RefSeq" id="WP_137696976.1">
    <property type="nucleotide sequence ID" value="NZ_CP061336.1"/>
</dbReference>
<dbReference type="EC" id="2.4.2.18" evidence="9"/>
<keyword evidence="13" id="KW-1185">Reference proteome</keyword>
<feature type="binding site" evidence="9">
    <location>
        <position position="83"/>
    </location>
    <ligand>
        <name>anthranilate</name>
        <dbReference type="ChEBI" id="CHEBI:16567"/>
        <label>1</label>
    </ligand>
</feature>
<dbReference type="InterPro" id="IPR036320">
    <property type="entry name" value="Glycosyl_Trfase_fam3_N_dom_sf"/>
</dbReference>
<dbReference type="NCBIfam" id="TIGR01245">
    <property type="entry name" value="trpD"/>
    <property type="match status" value="1"/>
</dbReference>
<keyword evidence="4 9" id="KW-0808">Transferase</keyword>
<dbReference type="FunFam" id="3.40.1030.10:FF:000002">
    <property type="entry name" value="Anthranilate phosphoribosyltransferase"/>
    <property type="match status" value="1"/>
</dbReference>
<feature type="binding site" evidence="9">
    <location>
        <position position="229"/>
    </location>
    <ligand>
        <name>Mg(2+)</name>
        <dbReference type="ChEBI" id="CHEBI:18420"/>
        <label>2</label>
    </ligand>
</feature>
<dbReference type="GO" id="GO:0004048">
    <property type="term" value="F:anthranilate phosphoribosyltransferase activity"/>
    <property type="evidence" value="ECO:0007669"/>
    <property type="project" value="UniProtKB-UniRule"/>
</dbReference>
<dbReference type="SUPFAM" id="SSF52418">
    <property type="entry name" value="Nucleoside phosphorylase/phosphoribosyltransferase catalytic domain"/>
    <property type="match status" value="1"/>
</dbReference>
<keyword evidence="2 9" id="KW-0028">Amino-acid biosynthesis</keyword>
<feature type="binding site" evidence="9">
    <location>
        <position position="83"/>
    </location>
    <ligand>
        <name>5-phospho-alpha-D-ribose 1-diphosphate</name>
        <dbReference type="ChEBI" id="CHEBI:58017"/>
    </ligand>
</feature>
<protein>
    <recommendedName>
        <fullName evidence="9">Anthranilate phosphoribosyltransferase</fullName>
        <ecNumber evidence="9">2.4.2.18</ecNumber>
    </recommendedName>
</protein>
<evidence type="ECO:0000256" key="6">
    <source>
        <dbReference type="ARBA" id="ARBA00023141"/>
    </source>
</evidence>
<accession>A0A4U7JM11</accession>
<dbReference type="InterPro" id="IPR035902">
    <property type="entry name" value="Nuc_phospho_transferase"/>
</dbReference>
<dbReference type="Pfam" id="PF00591">
    <property type="entry name" value="Glycos_transf_3"/>
    <property type="match status" value="1"/>
</dbReference>
<evidence type="ECO:0000313" key="13">
    <source>
        <dbReference type="Proteomes" id="UP000306409"/>
    </source>
</evidence>
<gene>
    <name evidence="9 12" type="primary">trpD</name>
    <name evidence="12" type="ORF">EHE19_015300</name>
</gene>
<feature type="binding site" evidence="9">
    <location>
        <position position="229"/>
    </location>
    <ligand>
        <name>Mg(2+)</name>
        <dbReference type="ChEBI" id="CHEBI:18420"/>
        <label>1</label>
    </ligand>
</feature>
<dbReference type="InterPro" id="IPR005940">
    <property type="entry name" value="Anthranilate_Pribosyl_Tfrase"/>
</dbReference>
<sequence>MIKEAIKRVTAHENLTEEMAEAVMHEILSGEATQCLSASFLTAMATKGETIEEITWSALGMRKHCIRLLQENEIETDVLEIAGTGGDNSQSFNISSTVAIVVSAAGIPVAKPGSRANSSRSGTADVFEALGVNIDMPPERSLALLQSIGLCFLLAQKYAPAMKYVAPVRKEIGIRTIFNILGPLVSPAGAKKVLLGVYDGGLVEPIAKVLANLGVQNVLVVYGQDGLDEVSIGAPTSVCEVRSGLLKTYEITPEQFGLRRASKQEILGGTPAENAEITRAILAGEQGARRDIVLLNSAAAIYVARPNLTLSQCMEVARNAIDSGKAAQQLDRFIKLSRMV</sequence>
<feature type="binding site" evidence="9">
    <location>
        <position position="95"/>
    </location>
    <ligand>
        <name>Mg(2+)</name>
        <dbReference type="ChEBI" id="CHEBI:18420"/>
        <label>1</label>
    </ligand>
</feature>
<comment type="cofactor">
    <cofactor evidence="9">
        <name>Mg(2+)</name>
        <dbReference type="ChEBI" id="CHEBI:18420"/>
    </cofactor>
    <text evidence="9">Binds 2 magnesium ions per monomer.</text>
</comment>
<comment type="similarity">
    <text evidence="9">Belongs to the anthranilate phosphoribosyltransferase family.</text>
</comment>
<dbReference type="Pfam" id="PF02885">
    <property type="entry name" value="Glycos_trans_3N"/>
    <property type="match status" value="1"/>
</dbReference>
<keyword evidence="5 9" id="KW-0822">Tryptophan biosynthesis</keyword>
<dbReference type="Gene3D" id="3.40.1030.10">
    <property type="entry name" value="Nucleoside phosphorylase/phosphoribosyltransferase catalytic domain"/>
    <property type="match status" value="1"/>
</dbReference>
<evidence type="ECO:0000256" key="2">
    <source>
        <dbReference type="ARBA" id="ARBA00022605"/>
    </source>
</evidence>
<evidence type="ECO:0000256" key="5">
    <source>
        <dbReference type="ARBA" id="ARBA00022822"/>
    </source>
</evidence>
<proteinExistence type="inferred from homology"/>
<dbReference type="HAMAP" id="MF_00211">
    <property type="entry name" value="TrpD"/>
    <property type="match status" value="1"/>
</dbReference>
<feature type="binding site" evidence="9">
    <location>
        <position position="228"/>
    </location>
    <ligand>
        <name>Mg(2+)</name>
        <dbReference type="ChEBI" id="CHEBI:18420"/>
        <label>2</label>
    </ligand>
</feature>
<keyword evidence="3 9" id="KW-0328">Glycosyltransferase</keyword>
<feature type="binding site" evidence="9">
    <location>
        <position position="91"/>
    </location>
    <ligand>
        <name>5-phospho-alpha-D-ribose 1-diphosphate</name>
        <dbReference type="ChEBI" id="CHEBI:58017"/>
    </ligand>
</feature>
<dbReference type="UniPathway" id="UPA00035">
    <property type="reaction ID" value="UER00041"/>
</dbReference>
<evidence type="ECO:0000256" key="3">
    <source>
        <dbReference type="ARBA" id="ARBA00022676"/>
    </source>
</evidence>
<dbReference type="Gene3D" id="1.20.970.10">
    <property type="entry name" value="Transferase, Pyrimidine Nucleoside Phosphorylase, Chain C"/>
    <property type="match status" value="1"/>
</dbReference>
<dbReference type="InterPro" id="IPR000312">
    <property type="entry name" value="Glycosyl_Trfase_fam3"/>
</dbReference>
<evidence type="ECO:0000259" key="10">
    <source>
        <dbReference type="Pfam" id="PF00591"/>
    </source>
</evidence>
<keyword evidence="6 9" id="KW-0057">Aromatic amino acid biosynthesis</keyword>
<dbReference type="PANTHER" id="PTHR43285">
    <property type="entry name" value="ANTHRANILATE PHOSPHORIBOSYLTRANSFERASE"/>
    <property type="match status" value="1"/>
</dbReference>
<dbReference type="GO" id="GO:0005829">
    <property type="term" value="C:cytosol"/>
    <property type="evidence" value="ECO:0007669"/>
    <property type="project" value="TreeGrafter"/>
</dbReference>
<comment type="pathway">
    <text evidence="1 9">Amino-acid biosynthesis; L-tryptophan biosynthesis; L-tryptophan from chorismate: step 2/5.</text>
</comment>
<organism evidence="12 13">
    <name type="scientific">Ruminiclostridium herbifermentans</name>
    <dbReference type="NCBI Taxonomy" id="2488810"/>
    <lineage>
        <taxon>Bacteria</taxon>
        <taxon>Bacillati</taxon>
        <taxon>Bacillota</taxon>
        <taxon>Clostridia</taxon>
        <taxon>Eubacteriales</taxon>
        <taxon>Oscillospiraceae</taxon>
        <taxon>Ruminiclostridium</taxon>
    </lineage>
</organism>
<dbReference type="AlphaFoldDB" id="A0A4U7JM11"/>
<evidence type="ECO:0000256" key="9">
    <source>
        <dbReference type="HAMAP-Rule" id="MF_00211"/>
    </source>
</evidence>
<comment type="function">
    <text evidence="9">Catalyzes the transfer of the phosphoribosyl group of 5-phosphorylribose-1-pyrophosphate (PRPP) to anthranilate to yield N-(5'-phosphoribosyl)-anthranilate (PRA).</text>
</comment>
<evidence type="ECO:0000256" key="8">
    <source>
        <dbReference type="ARBA" id="ARBA00061188"/>
    </source>
</evidence>
<evidence type="ECO:0000256" key="1">
    <source>
        <dbReference type="ARBA" id="ARBA00004907"/>
    </source>
</evidence>
<dbReference type="PANTHER" id="PTHR43285:SF2">
    <property type="entry name" value="ANTHRANILATE PHOSPHORIBOSYLTRANSFERASE"/>
    <property type="match status" value="1"/>
</dbReference>
<feature type="binding site" evidence="9">
    <location>
        <position position="123"/>
    </location>
    <ligand>
        <name>5-phospho-alpha-D-ribose 1-diphosphate</name>
        <dbReference type="ChEBI" id="CHEBI:58017"/>
    </ligand>
</feature>
<feature type="domain" description="Glycosyl transferase family 3" evidence="10">
    <location>
        <begin position="76"/>
        <end position="327"/>
    </location>
</feature>
<comment type="caution">
    <text evidence="9">Lacks conserved residue(s) required for the propagation of feature annotation.</text>
</comment>
<reference evidence="12 13" key="1">
    <citation type="submission" date="2020-09" db="EMBL/GenBank/DDBJ databases">
        <title>Characterization and genome sequencing of Ruminiclostridium sp. nov. MA18.</title>
        <authorList>
            <person name="Rettenmaier R."/>
            <person name="Kowollik M.-L."/>
            <person name="Liebl W."/>
            <person name="Zverlov V."/>
        </authorList>
    </citation>
    <scope>NUCLEOTIDE SEQUENCE [LARGE SCALE GENOMIC DNA]</scope>
    <source>
        <strain evidence="12 13">MA18</strain>
    </source>
</reference>
<dbReference type="KEGG" id="rher:EHE19_015300"/>
<keyword evidence="9" id="KW-0460">Magnesium</keyword>
<evidence type="ECO:0000259" key="11">
    <source>
        <dbReference type="Pfam" id="PF02885"/>
    </source>
</evidence>
<dbReference type="Proteomes" id="UP000306409">
    <property type="component" value="Chromosome"/>
</dbReference>
<evidence type="ECO:0000256" key="7">
    <source>
        <dbReference type="ARBA" id="ARBA00052328"/>
    </source>
</evidence>
<dbReference type="EMBL" id="CP061336">
    <property type="protein sequence ID" value="QNU66232.1"/>
    <property type="molecule type" value="Genomic_DNA"/>
</dbReference>
<comment type="subunit">
    <text evidence="9">Homodimer.</text>
</comment>
<evidence type="ECO:0000256" key="4">
    <source>
        <dbReference type="ARBA" id="ARBA00022679"/>
    </source>
</evidence>
<dbReference type="InterPro" id="IPR017459">
    <property type="entry name" value="Glycosyl_Trfase_fam3_N_dom"/>
</dbReference>
<comment type="catalytic activity">
    <reaction evidence="7 9">
        <text>N-(5-phospho-beta-D-ribosyl)anthranilate + diphosphate = 5-phospho-alpha-D-ribose 1-diphosphate + anthranilate</text>
        <dbReference type="Rhea" id="RHEA:11768"/>
        <dbReference type="ChEBI" id="CHEBI:16567"/>
        <dbReference type="ChEBI" id="CHEBI:18277"/>
        <dbReference type="ChEBI" id="CHEBI:33019"/>
        <dbReference type="ChEBI" id="CHEBI:58017"/>
        <dbReference type="EC" id="2.4.2.18"/>
    </reaction>
</comment>